<dbReference type="PANTHER" id="PTHR15977:SF15">
    <property type="entry name" value="CILIA- AND FLAGELLA-ASSOCIATED PROTEIN 46"/>
    <property type="match status" value="1"/>
</dbReference>
<feature type="compositionally biased region" description="Low complexity" evidence="1">
    <location>
        <begin position="110"/>
        <end position="127"/>
    </location>
</feature>
<dbReference type="RefSeq" id="XP_022425208.1">
    <property type="nucleotide sequence ID" value="XM_022569500.2"/>
</dbReference>
<dbReference type="STRING" id="9749.A0A2Y9N7I3"/>
<dbReference type="InterPro" id="IPR039586">
    <property type="entry name" value="CFAP46"/>
</dbReference>
<dbReference type="KEGG" id="dle:111172589"/>
<dbReference type="InParanoid" id="A0A2Y9N7I3"/>
<gene>
    <name evidence="3" type="primary">LOC111172589</name>
</gene>
<dbReference type="Proteomes" id="UP000248483">
    <property type="component" value="Unplaced"/>
</dbReference>
<reference evidence="3" key="1">
    <citation type="submission" date="2025-08" db="UniProtKB">
        <authorList>
            <consortium name="RefSeq"/>
        </authorList>
    </citation>
    <scope>IDENTIFICATION</scope>
    <source>
        <tissue evidence="3">Blood</tissue>
    </source>
</reference>
<protein>
    <submittedName>
        <fullName evidence="3">Cilia- and flagella-associated protein 46-like</fullName>
    </submittedName>
</protein>
<name>A0A2Y9N7I3_DELLE</name>
<dbReference type="AlphaFoldDB" id="A0A2Y9N7I3"/>
<feature type="region of interest" description="Disordered" evidence="1">
    <location>
        <begin position="94"/>
        <end position="164"/>
    </location>
</feature>
<evidence type="ECO:0000313" key="2">
    <source>
        <dbReference type="Proteomes" id="UP000248483"/>
    </source>
</evidence>
<dbReference type="GO" id="GO:0060294">
    <property type="term" value="P:cilium movement involved in cell motility"/>
    <property type="evidence" value="ECO:0007669"/>
    <property type="project" value="InterPro"/>
</dbReference>
<dbReference type="GeneID" id="111172589"/>
<keyword evidence="2" id="KW-1185">Reference proteome</keyword>
<evidence type="ECO:0000256" key="1">
    <source>
        <dbReference type="SAM" id="MobiDB-lite"/>
    </source>
</evidence>
<dbReference type="GO" id="GO:0035082">
    <property type="term" value="P:axoneme assembly"/>
    <property type="evidence" value="ECO:0007669"/>
    <property type="project" value="InterPro"/>
</dbReference>
<organism evidence="2 3">
    <name type="scientific">Delphinapterus leucas</name>
    <name type="common">Beluga whale</name>
    <dbReference type="NCBI Taxonomy" id="9749"/>
    <lineage>
        <taxon>Eukaryota</taxon>
        <taxon>Metazoa</taxon>
        <taxon>Chordata</taxon>
        <taxon>Craniata</taxon>
        <taxon>Vertebrata</taxon>
        <taxon>Euteleostomi</taxon>
        <taxon>Mammalia</taxon>
        <taxon>Eutheria</taxon>
        <taxon>Laurasiatheria</taxon>
        <taxon>Artiodactyla</taxon>
        <taxon>Whippomorpha</taxon>
        <taxon>Cetacea</taxon>
        <taxon>Odontoceti</taxon>
        <taxon>Monodontidae</taxon>
        <taxon>Delphinapterus</taxon>
    </lineage>
</organism>
<sequence length="164" mass="17943">MLTPVSVTREILERFRDMFTARWAGHLGKKQFPSQAEWEQLLGSCGGFFFYGMESFLSHILVERLAAMNLEECQMVVLLDLARSCESMRRHVESSQNKRCPGSPPLGLKPAAWPPAADEEPGGASEPRLSAWGTVLAPPGQLGCRDPAPRPCLAESQGGGMDGR</sequence>
<dbReference type="PANTHER" id="PTHR15977">
    <property type="entry name" value="CILIA- AND FLAGELLA-ASSOCIATED PROTEIN 46"/>
    <property type="match status" value="1"/>
</dbReference>
<accession>A0A2Y9N7I3</accession>
<proteinExistence type="predicted"/>
<evidence type="ECO:0000313" key="3">
    <source>
        <dbReference type="RefSeq" id="XP_022425208.1"/>
    </source>
</evidence>